<keyword evidence="3" id="KW-1185">Reference proteome</keyword>
<feature type="region of interest" description="Disordered" evidence="2">
    <location>
        <begin position="102"/>
        <end position="123"/>
    </location>
</feature>
<evidence type="ECO:0000256" key="1">
    <source>
        <dbReference type="ARBA" id="ARBA00005277"/>
    </source>
</evidence>
<feature type="non-terminal residue" evidence="4">
    <location>
        <position position="1"/>
    </location>
</feature>
<dbReference type="PANTHER" id="PTHR46449">
    <property type="entry name" value="ZGC:158260"/>
    <property type="match status" value="1"/>
</dbReference>
<organism evidence="3 4">
    <name type="scientific">Carlito syrichta</name>
    <name type="common">Philippine tarsier</name>
    <name type="synonym">Tarsius syrichta</name>
    <dbReference type="NCBI Taxonomy" id="1868482"/>
    <lineage>
        <taxon>Eukaryota</taxon>
        <taxon>Metazoa</taxon>
        <taxon>Chordata</taxon>
        <taxon>Craniata</taxon>
        <taxon>Vertebrata</taxon>
        <taxon>Euteleostomi</taxon>
        <taxon>Mammalia</taxon>
        <taxon>Eutheria</taxon>
        <taxon>Euarchontoglires</taxon>
        <taxon>Primates</taxon>
        <taxon>Haplorrhini</taxon>
        <taxon>Tarsiiformes</taxon>
        <taxon>Tarsiidae</taxon>
        <taxon>Carlito</taxon>
    </lineage>
</organism>
<dbReference type="Proteomes" id="UP000189704">
    <property type="component" value="Unplaced"/>
</dbReference>
<feature type="compositionally biased region" description="Basic and acidic residues" evidence="2">
    <location>
        <begin position="102"/>
        <end position="122"/>
    </location>
</feature>
<dbReference type="GO" id="GO:0045815">
    <property type="term" value="P:transcription initiation-coupled chromatin remodeling"/>
    <property type="evidence" value="ECO:0007669"/>
    <property type="project" value="TreeGrafter"/>
</dbReference>
<evidence type="ECO:0000313" key="3">
    <source>
        <dbReference type="Proteomes" id="UP000189704"/>
    </source>
</evidence>
<accession>A0A1U7UCN2</accession>
<sequence>PKKIPASHSGQWFYEEKPHKAGLLLEDGPFLQENVRKAVSDFCNWVATLGISSLDEELVLKQFDINDQSKPRSNVLRSLRLDQVPQELKYSVGPSALQKPEFFRKPDYDRKPQKPQNPDKPKGVKMRYGAWYLDTKLWKKQSTDDLLVDPKVSCNTQEENFQEELQKQEEFLADLHGTVAFKDFILRRGYRMPSVNKGSSLKTLPRGFVAHSC</sequence>
<dbReference type="GO" id="GO:0000785">
    <property type="term" value="C:chromatin"/>
    <property type="evidence" value="ECO:0007669"/>
    <property type="project" value="TreeGrafter"/>
</dbReference>
<evidence type="ECO:0000313" key="4">
    <source>
        <dbReference type="RefSeq" id="XP_008063646.1"/>
    </source>
</evidence>
<dbReference type="InterPro" id="IPR032743">
    <property type="entry name" value="FAM47"/>
</dbReference>
<gene>
    <name evidence="4" type="primary">LOC103267885</name>
</gene>
<dbReference type="OrthoDB" id="6755972at2759"/>
<protein>
    <submittedName>
        <fullName evidence="4">Protein FAM47E-like</fullName>
    </submittedName>
</protein>
<name>A0A1U7UCN2_CARSF</name>
<dbReference type="GeneID" id="103267885"/>
<dbReference type="AlphaFoldDB" id="A0A1U7UCN2"/>
<evidence type="ECO:0000256" key="2">
    <source>
        <dbReference type="SAM" id="MobiDB-lite"/>
    </source>
</evidence>
<dbReference type="KEGG" id="csyr:103267885"/>
<reference evidence="4" key="1">
    <citation type="submission" date="2025-08" db="UniProtKB">
        <authorList>
            <consortium name="RefSeq"/>
        </authorList>
    </citation>
    <scope>IDENTIFICATION</scope>
</reference>
<proteinExistence type="inferred from homology"/>
<dbReference type="PANTHER" id="PTHR46449:SF3">
    <property type="entry name" value="PROTEIN FAM47E"/>
    <property type="match status" value="1"/>
</dbReference>
<comment type="similarity">
    <text evidence="1">Belongs to the FAM47 family.</text>
</comment>
<dbReference type="RefSeq" id="XP_008063646.1">
    <property type="nucleotide sequence ID" value="XM_008065455.1"/>
</dbReference>